<feature type="transmembrane region" description="Helical" evidence="1">
    <location>
        <begin position="204"/>
        <end position="225"/>
    </location>
</feature>
<feature type="transmembrane region" description="Helical" evidence="1">
    <location>
        <begin position="352"/>
        <end position="374"/>
    </location>
</feature>
<dbReference type="Proteomes" id="UP001497392">
    <property type="component" value="Unassembled WGS sequence"/>
</dbReference>
<feature type="transmembrane region" description="Helical" evidence="1">
    <location>
        <begin position="126"/>
        <end position="149"/>
    </location>
</feature>
<accession>A0ABP1FNS7</accession>
<evidence type="ECO:0000313" key="3">
    <source>
        <dbReference type="Proteomes" id="UP001497392"/>
    </source>
</evidence>
<sequence length="378" mass="38024">MHKYYERAEIELSIDIFFTQNAQALQGRTRIGSAIGSPVLAIAAGLLCSMLGLLPIESGVYDIVWQSMMPLAAALFLLEADLRGLFSSARDTTIAFILASVGTLVGTAVAWLLLSQRLGPGGWQLAAALTASYIGGSINFAAVSASLAAPGPQVAAAMAADNIAMACYLAVISFCPAENVPLRPAAAINTTPEVKAAATSETMATSLAAAMLACCAGIFLANFLGLTGSSLGFAALCASGMASLAGMWTGNQGKFSSIFSGAEVLGGALMLLFFVTIGAAAGSPRSILGCGWLAIFMIVQLAVHLGIVLGVGRAAGLPMQALLTASNAAIGGPGTAAAMASGRGWASQVTPALLTGSLGYSVGTPIGLAVGALLQQMQ</sequence>
<feature type="transmembrane region" description="Helical" evidence="1">
    <location>
        <begin position="231"/>
        <end position="250"/>
    </location>
</feature>
<organism evidence="2 3">
    <name type="scientific">Coccomyxa viridis</name>
    <dbReference type="NCBI Taxonomy" id="1274662"/>
    <lineage>
        <taxon>Eukaryota</taxon>
        <taxon>Viridiplantae</taxon>
        <taxon>Chlorophyta</taxon>
        <taxon>core chlorophytes</taxon>
        <taxon>Trebouxiophyceae</taxon>
        <taxon>Trebouxiophyceae incertae sedis</taxon>
        <taxon>Coccomyxaceae</taxon>
        <taxon>Coccomyxa</taxon>
    </lineage>
</organism>
<feature type="transmembrane region" description="Helical" evidence="1">
    <location>
        <begin position="262"/>
        <end position="280"/>
    </location>
</feature>
<dbReference type="PANTHER" id="PTHR34289">
    <property type="entry name" value="PROTEIN, PUTATIVE (DUF819)-RELATED"/>
    <property type="match status" value="1"/>
</dbReference>
<feature type="transmembrane region" description="Helical" evidence="1">
    <location>
        <begin position="286"/>
        <end position="309"/>
    </location>
</feature>
<dbReference type="InterPro" id="IPR008537">
    <property type="entry name" value="DUF819"/>
</dbReference>
<keyword evidence="1" id="KW-1133">Transmembrane helix</keyword>
<name>A0ABP1FNS7_9CHLO</name>
<feature type="transmembrane region" description="Helical" evidence="1">
    <location>
        <begin position="94"/>
        <end position="114"/>
    </location>
</feature>
<feature type="transmembrane region" description="Helical" evidence="1">
    <location>
        <begin position="35"/>
        <end position="57"/>
    </location>
</feature>
<reference evidence="2 3" key="1">
    <citation type="submission" date="2024-06" db="EMBL/GenBank/DDBJ databases">
        <authorList>
            <person name="Kraege A."/>
            <person name="Thomma B."/>
        </authorList>
    </citation>
    <scope>NUCLEOTIDE SEQUENCE [LARGE SCALE GENOMIC DNA]</scope>
</reference>
<feature type="transmembrane region" description="Helical" evidence="1">
    <location>
        <begin position="63"/>
        <end position="82"/>
    </location>
</feature>
<keyword evidence="1" id="KW-0812">Transmembrane</keyword>
<keyword evidence="1" id="KW-0472">Membrane</keyword>
<comment type="caution">
    <text evidence="2">The sequence shown here is derived from an EMBL/GenBank/DDBJ whole genome shotgun (WGS) entry which is preliminary data.</text>
</comment>
<dbReference type="PANTHER" id="PTHR34289:SF8">
    <property type="entry name" value="DUF819 DOMAIN-CONTAINING PROTEIN"/>
    <property type="match status" value="1"/>
</dbReference>
<protein>
    <submittedName>
        <fullName evidence="2">G1664 protein</fullName>
    </submittedName>
</protein>
<evidence type="ECO:0000313" key="2">
    <source>
        <dbReference type="EMBL" id="CAL5219763.1"/>
    </source>
</evidence>
<gene>
    <name evidence="2" type="primary">g1664</name>
    <name evidence="2" type="ORF">VP750_LOCUS1422</name>
</gene>
<dbReference type="Pfam" id="PF05684">
    <property type="entry name" value="DUF819"/>
    <property type="match status" value="1"/>
</dbReference>
<evidence type="ECO:0000256" key="1">
    <source>
        <dbReference type="SAM" id="Phobius"/>
    </source>
</evidence>
<proteinExistence type="predicted"/>
<dbReference type="EMBL" id="CAXHTA020000002">
    <property type="protein sequence ID" value="CAL5219763.1"/>
    <property type="molecule type" value="Genomic_DNA"/>
</dbReference>
<keyword evidence="3" id="KW-1185">Reference proteome</keyword>